<dbReference type="Proteomes" id="UP000799291">
    <property type="component" value="Unassembled WGS sequence"/>
</dbReference>
<accession>A0A6G1J9G7</accession>
<evidence type="ECO:0000313" key="3">
    <source>
        <dbReference type="Proteomes" id="UP000799291"/>
    </source>
</evidence>
<proteinExistence type="predicted"/>
<evidence type="ECO:0000313" key="2">
    <source>
        <dbReference type="EMBL" id="KAF2686861.1"/>
    </source>
</evidence>
<name>A0A6G1J9G7_9PLEO</name>
<gene>
    <name evidence="2" type="ORF">K458DRAFT_386830</name>
</gene>
<feature type="region of interest" description="Disordered" evidence="1">
    <location>
        <begin position="1"/>
        <end position="76"/>
    </location>
</feature>
<dbReference type="EMBL" id="MU005576">
    <property type="protein sequence ID" value="KAF2686861.1"/>
    <property type="molecule type" value="Genomic_DNA"/>
</dbReference>
<sequence>MSHKRVASSELPPKSECPKKEKPASADTGPESETGSVTIDNAPAVQPPATASDAPKAPTTNPAVTASDEDGTVKPTNLGPDLDALLLILQQPSVRKLVLVDFEGKVSDAPQTFILPAESLDLEIIELIGTYIDTRIVAGLIRSCKILKKFHYEHSNPGRYSDHNLSRQLDFVTIQAALNHHRHHNTVHPIKHMVPKPSTLPRLEDWIDGEYETNMERAWDNGEDSEDTYEESDDY</sequence>
<evidence type="ECO:0000256" key="1">
    <source>
        <dbReference type="SAM" id="MobiDB-lite"/>
    </source>
</evidence>
<keyword evidence="3" id="KW-1185">Reference proteome</keyword>
<protein>
    <submittedName>
        <fullName evidence="2">Uncharacterized protein</fullName>
    </submittedName>
</protein>
<organism evidence="2 3">
    <name type="scientific">Lentithecium fluviatile CBS 122367</name>
    <dbReference type="NCBI Taxonomy" id="1168545"/>
    <lineage>
        <taxon>Eukaryota</taxon>
        <taxon>Fungi</taxon>
        <taxon>Dikarya</taxon>
        <taxon>Ascomycota</taxon>
        <taxon>Pezizomycotina</taxon>
        <taxon>Dothideomycetes</taxon>
        <taxon>Pleosporomycetidae</taxon>
        <taxon>Pleosporales</taxon>
        <taxon>Massarineae</taxon>
        <taxon>Lentitheciaceae</taxon>
        <taxon>Lentithecium</taxon>
    </lineage>
</organism>
<reference evidence="2" key="1">
    <citation type="journal article" date="2020" name="Stud. Mycol.">
        <title>101 Dothideomycetes genomes: a test case for predicting lifestyles and emergence of pathogens.</title>
        <authorList>
            <person name="Haridas S."/>
            <person name="Albert R."/>
            <person name="Binder M."/>
            <person name="Bloem J."/>
            <person name="Labutti K."/>
            <person name="Salamov A."/>
            <person name="Andreopoulos B."/>
            <person name="Baker S."/>
            <person name="Barry K."/>
            <person name="Bills G."/>
            <person name="Bluhm B."/>
            <person name="Cannon C."/>
            <person name="Castanera R."/>
            <person name="Culley D."/>
            <person name="Daum C."/>
            <person name="Ezra D."/>
            <person name="Gonzalez J."/>
            <person name="Henrissat B."/>
            <person name="Kuo A."/>
            <person name="Liang C."/>
            <person name="Lipzen A."/>
            <person name="Lutzoni F."/>
            <person name="Magnuson J."/>
            <person name="Mondo S."/>
            <person name="Nolan M."/>
            <person name="Ohm R."/>
            <person name="Pangilinan J."/>
            <person name="Park H.-J."/>
            <person name="Ramirez L."/>
            <person name="Alfaro M."/>
            <person name="Sun H."/>
            <person name="Tritt A."/>
            <person name="Yoshinaga Y."/>
            <person name="Zwiers L.-H."/>
            <person name="Turgeon B."/>
            <person name="Goodwin S."/>
            <person name="Spatafora J."/>
            <person name="Crous P."/>
            <person name="Grigoriev I."/>
        </authorList>
    </citation>
    <scope>NUCLEOTIDE SEQUENCE</scope>
    <source>
        <strain evidence="2">CBS 122367</strain>
    </source>
</reference>
<dbReference type="AlphaFoldDB" id="A0A6G1J9G7"/>